<evidence type="ECO:0000313" key="1">
    <source>
        <dbReference type="EMBL" id="VDK19741.1"/>
    </source>
</evidence>
<evidence type="ECO:0000313" key="2">
    <source>
        <dbReference type="EMBL" id="VDK22463.1"/>
    </source>
</evidence>
<evidence type="ECO:0000313" key="4">
    <source>
        <dbReference type="WBParaSite" id="ASIM_0000234601-mRNA-1"/>
    </source>
</evidence>
<dbReference type="AlphaFoldDB" id="A0A0M3J479"/>
<sequence>MLSASRLLINRALQARPQALAAAGYRLIHYDCFADRHIGPSELEKRQMLDYLGFKASFDGFIPGKLKCSLYSC</sequence>
<dbReference type="EMBL" id="UYRR01002864">
    <property type="protein sequence ID" value="VDK19741.1"/>
    <property type="molecule type" value="Genomic_DNA"/>
</dbReference>
<dbReference type="Proteomes" id="UP000267096">
    <property type="component" value="Unassembled WGS sequence"/>
</dbReference>
<proteinExistence type="predicted"/>
<protein>
    <submittedName>
        <fullName evidence="4 5">DIOX_N domain-containing protein</fullName>
    </submittedName>
</protein>
<dbReference type="EMBL" id="UYRR01006245">
    <property type="protein sequence ID" value="VDK22463.1"/>
    <property type="molecule type" value="Genomic_DNA"/>
</dbReference>
<dbReference type="OrthoDB" id="5869921at2759"/>
<evidence type="ECO:0000313" key="5">
    <source>
        <dbReference type="WBParaSite" id="ASIM_0000400901-mRNA-1"/>
    </source>
</evidence>
<gene>
    <name evidence="1" type="ORF">ASIM_LOCUS2212</name>
    <name evidence="2" type="ORF">ASIM_LOCUS3834</name>
</gene>
<evidence type="ECO:0000313" key="3">
    <source>
        <dbReference type="Proteomes" id="UP000267096"/>
    </source>
</evidence>
<dbReference type="WBParaSite" id="ASIM_0000400901-mRNA-1">
    <property type="protein sequence ID" value="ASIM_0000400901-mRNA-1"/>
    <property type="gene ID" value="ASIM_0000400901"/>
</dbReference>
<organism evidence="4">
    <name type="scientific">Anisakis simplex</name>
    <name type="common">Herring worm</name>
    <dbReference type="NCBI Taxonomy" id="6269"/>
    <lineage>
        <taxon>Eukaryota</taxon>
        <taxon>Metazoa</taxon>
        <taxon>Ecdysozoa</taxon>
        <taxon>Nematoda</taxon>
        <taxon>Chromadorea</taxon>
        <taxon>Rhabditida</taxon>
        <taxon>Spirurina</taxon>
        <taxon>Ascaridomorpha</taxon>
        <taxon>Ascaridoidea</taxon>
        <taxon>Anisakidae</taxon>
        <taxon>Anisakis</taxon>
        <taxon>Anisakis simplex complex</taxon>
    </lineage>
</organism>
<name>A0A0M3J479_ANISI</name>
<keyword evidence="3" id="KW-1185">Reference proteome</keyword>
<accession>A0A0M3J479</accession>
<reference evidence="4 5" key="1">
    <citation type="submission" date="2017-02" db="UniProtKB">
        <authorList>
            <consortium name="WormBaseParasite"/>
        </authorList>
    </citation>
    <scope>IDENTIFICATION</scope>
</reference>
<reference evidence="1 3" key="2">
    <citation type="submission" date="2018-11" db="EMBL/GenBank/DDBJ databases">
        <authorList>
            <consortium name="Pathogen Informatics"/>
        </authorList>
    </citation>
    <scope>NUCLEOTIDE SEQUENCE [LARGE SCALE GENOMIC DNA]</scope>
</reference>
<dbReference type="WBParaSite" id="ASIM_0000234601-mRNA-1">
    <property type="protein sequence ID" value="ASIM_0000234601-mRNA-1"/>
    <property type="gene ID" value="ASIM_0000234601"/>
</dbReference>